<keyword evidence="2" id="KW-0378">Hydrolase</keyword>
<dbReference type="EC" id="3.1.4.53" evidence="2"/>
<dbReference type="AlphaFoldDB" id="A0A916K7Y1"/>
<keyword evidence="3" id="KW-1185">Reference proteome</keyword>
<organism evidence="2 3">
    <name type="scientific">Paenibacillus solanacearum</name>
    <dbReference type="NCBI Taxonomy" id="2048548"/>
    <lineage>
        <taxon>Bacteria</taxon>
        <taxon>Bacillati</taxon>
        <taxon>Bacillota</taxon>
        <taxon>Bacilli</taxon>
        <taxon>Bacillales</taxon>
        <taxon>Paenibacillaceae</taxon>
        <taxon>Paenibacillus</taxon>
    </lineage>
</organism>
<dbReference type="RefSeq" id="WP_343223528.1">
    <property type="nucleotide sequence ID" value="NZ_CAJVAS010000040.1"/>
</dbReference>
<dbReference type="Proteomes" id="UP000693672">
    <property type="component" value="Unassembled WGS sequence"/>
</dbReference>
<dbReference type="InterPro" id="IPR004843">
    <property type="entry name" value="Calcineurin-like_PHP"/>
</dbReference>
<proteinExistence type="predicted"/>
<protein>
    <submittedName>
        <fullName evidence="2">3',5'-cyclic adenosine monophosphate phosphodiesterase CpdA</fullName>
        <ecNumber evidence="2">3.1.4.53</ecNumber>
    </submittedName>
</protein>
<dbReference type="InterPro" id="IPR011230">
    <property type="entry name" value="PAP14/16/28/29"/>
</dbReference>
<evidence type="ECO:0000313" key="2">
    <source>
        <dbReference type="EMBL" id="CAG7648025.1"/>
    </source>
</evidence>
<dbReference type="GO" id="GO:0004115">
    <property type="term" value="F:3',5'-cyclic-AMP phosphodiesterase activity"/>
    <property type="evidence" value="ECO:0007669"/>
    <property type="project" value="UniProtKB-EC"/>
</dbReference>
<gene>
    <name evidence="2" type="primary">cpdA_9</name>
    <name evidence="2" type="ORF">PAESOLCIP111_05511</name>
</gene>
<dbReference type="GO" id="GO:0005737">
    <property type="term" value="C:cytoplasm"/>
    <property type="evidence" value="ECO:0007669"/>
    <property type="project" value="TreeGrafter"/>
</dbReference>
<dbReference type="Pfam" id="PF00149">
    <property type="entry name" value="Metallophos"/>
    <property type="match status" value="1"/>
</dbReference>
<feature type="domain" description="Calcineurin-like phosphoesterase" evidence="1">
    <location>
        <begin position="15"/>
        <end position="250"/>
    </location>
</feature>
<sequence>MMKHKLSFRDDRTFTITQFTDIHWMDGRAEDQQSRRLMETVLDVEKPDLVVFTGDVIYTGNVTPGKPICERPAQALQEAVHAAELRGIPWAIVFGNHDTENRITRKELMDVVISHEHTVSQHGDDLLSGVGNYALHIDGSDDQPAAALYFFDSGAYSPAPSVPGYDWIRNDQIQWYANESRKLRARMNGRTLPALAFLHIPLPEYKEVWETTVCFGNKFEDVCCARVNSGLFASMVEMGDVLGTFAGHDHINDYWGELHGIRLCYGRATGYNTYGKEGFPRGARMIRLREGERSFETWLRLADGSVIGRQPEHHPNA</sequence>
<evidence type="ECO:0000313" key="3">
    <source>
        <dbReference type="Proteomes" id="UP000693672"/>
    </source>
</evidence>
<dbReference type="PIRSF" id="PIRSF030250">
    <property type="entry name" value="Ptase_At2g46880"/>
    <property type="match status" value="1"/>
</dbReference>
<evidence type="ECO:0000259" key="1">
    <source>
        <dbReference type="Pfam" id="PF00149"/>
    </source>
</evidence>
<accession>A0A916K7Y1</accession>
<comment type="caution">
    <text evidence="2">The sequence shown here is derived from an EMBL/GenBank/DDBJ whole genome shotgun (WGS) entry which is preliminary data.</text>
</comment>
<dbReference type="EMBL" id="CAJVAS010000040">
    <property type="protein sequence ID" value="CAG7648025.1"/>
    <property type="molecule type" value="Genomic_DNA"/>
</dbReference>
<reference evidence="2" key="1">
    <citation type="submission" date="2021-06" db="EMBL/GenBank/DDBJ databases">
        <authorList>
            <person name="Criscuolo A."/>
        </authorList>
    </citation>
    <scope>NUCLEOTIDE SEQUENCE</scope>
    <source>
        <strain evidence="2">CIP111600</strain>
    </source>
</reference>
<dbReference type="CDD" id="cd07383">
    <property type="entry name" value="MPP_Dcr2"/>
    <property type="match status" value="1"/>
</dbReference>
<dbReference type="PANTHER" id="PTHR32440">
    <property type="entry name" value="PHOSPHATASE DCR2-RELATED-RELATED"/>
    <property type="match status" value="1"/>
</dbReference>
<name>A0A916K7Y1_9BACL</name>